<protein>
    <recommendedName>
        <fullName evidence="3">DUF2187 domain-containing protein</fullName>
    </recommendedName>
</protein>
<dbReference type="AlphaFoldDB" id="A0A6N0I1X9"/>
<proteinExistence type="predicted"/>
<organism evidence="1 2">
    <name type="scientific">Staphylococcus hominis</name>
    <dbReference type="NCBI Taxonomy" id="1290"/>
    <lineage>
        <taxon>Bacteria</taxon>
        <taxon>Bacillati</taxon>
        <taxon>Bacillota</taxon>
        <taxon>Bacilli</taxon>
        <taxon>Bacillales</taxon>
        <taxon>Staphylococcaceae</taxon>
        <taxon>Staphylococcus</taxon>
    </lineage>
</organism>
<sequence length="71" mass="8149">MVDNVTIEQLEVGDNIWFRRPESFSTTGIVRELHFNGGKPYAVVEVGKHNFNISNHYEIARVGANDDEMQR</sequence>
<name>A0A6N0I1X9_STAHO</name>
<reference evidence="1 2" key="1">
    <citation type="submission" date="2019-09" db="EMBL/GenBank/DDBJ databases">
        <title>FDA dAtabase for Regulatory Grade micrObial Sequences (FDA-ARGOS): Supporting development and validation of Infectious Disease Dx tests.</title>
        <authorList>
            <person name="Sciortino C."/>
            <person name="Tallon L."/>
            <person name="Sadzewicz L."/>
            <person name="Vavikolanu K."/>
            <person name="Mehta A."/>
            <person name="Aluvathingal J."/>
            <person name="Nadendla S."/>
            <person name="Nandy P."/>
            <person name="Geyer C."/>
            <person name="Yan Y."/>
            <person name="Sichtig H."/>
        </authorList>
    </citation>
    <scope>NUCLEOTIDE SEQUENCE [LARGE SCALE GENOMIC DNA]</scope>
    <source>
        <strain evidence="1 2">FDAARGOS_661</strain>
    </source>
</reference>
<accession>A0A6N0I1X9</accession>
<dbReference type="Proteomes" id="UP000509636">
    <property type="component" value="Chromosome"/>
</dbReference>
<dbReference type="EMBL" id="CP054550">
    <property type="protein sequence ID" value="QKQ28559.1"/>
    <property type="molecule type" value="Genomic_DNA"/>
</dbReference>
<dbReference type="RefSeq" id="WP_145432763.1">
    <property type="nucleotide sequence ID" value="NZ_JAVLHS010000015.1"/>
</dbReference>
<evidence type="ECO:0008006" key="3">
    <source>
        <dbReference type="Google" id="ProtNLM"/>
    </source>
</evidence>
<gene>
    <name evidence="1" type="ORF">FOB69_01870</name>
</gene>
<evidence type="ECO:0000313" key="2">
    <source>
        <dbReference type="Proteomes" id="UP000509636"/>
    </source>
</evidence>
<evidence type="ECO:0000313" key="1">
    <source>
        <dbReference type="EMBL" id="QKQ28559.1"/>
    </source>
</evidence>